<organism evidence="3 4">
    <name type="scientific">Citroniella saccharovorans</name>
    <dbReference type="NCBI Taxonomy" id="2053367"/>
    <lineage>
        <taxon>Bacteria</taxon>
        <taxon>Bacillati</taxon>
        <taxon>Bacillota</taxon>
        <taxon>Tissierellia</taxon>
        <taxon>Tissierellales</taxon>
        <taxon>Peptoniphilaceae</taxon>
        <taxon>Citroniella</taxon>
    </lineage>
</organism>
<dbReference type="Gene3D" id="3.40.1440.10">
    <property type="entry name" value="GIY-YIG endonuclease"/>
    <property type="match status" value="1"/>
</dbReference>
<evidence type="ECO:0000259" key="2">
    <source>
        <dbReference type="PROSITE" id="PS50164"/>
    </source>
</evidence>
<comment type="caution">
    <text evidence="3">The sequence shown here is derived from an EMBL/GenBank/DDBJ whole genome shotgun (WGS) entry which is preliminary data.</text>
</comment>
<dbReference type="InterPro" id="IPR035901">
    <property type="entry name" value="GIY-YIG_endonuc_sf"/>
</dbReference>
<dbReference type="PROSITE" id="PS50164">
    <property type="entry name" value="GIY_YIG"/>
    <property type="match status" value="1"/>
</dbReference>
<dbReference type="PANTHER" id="PTHR34477">
    <property type="entry name" value="UPF0213 PROTEIN YHBQ"/>
    <property type="match status" value="1"/>
</dbReference>
<dbReference type="AlphaFoldDB" id="A0AAW9MU65"/>
<dbReference type="Proteomes" id="UP001357733">
    <property type="component" value="Unassembled WGS sequence"/>
</dbReference>
<dbReference type="Pfam" id="PF01541">
    <property type="entry name" value="GIY-YIG"/>
    <property type="match status" value="1"/>
</dbReference>
<dbReference type="InterPro" id="IPR050190">
    <property type="entry name" value="UPF0213_domain"/>
</dbReference>
<reference evidence="3 4" key="1">
    <citation type="submission" date="2024-01" db="EMBL/GenBank/DDBJ databases">
        <title>Complete genome sequence of Citroniella saccharovorans strain M6.X9, isolated from human fecal sample.</title>
        <authorList>
            <person name="Cheng G."/>
            <person name="Westerholm M."/>
            <person name="Schnurer A."/>
        </authorList>
    </citation>
    <scope>NUCLEOTIDE SEQUENCE [LARGE SCALE GENOMIC DNA]</scope>
    <source>
        <strain evidence="3 4">DSM 29873</strain>
    </source>
</reference>
<evidence type="ECO:0000313" key="4">
    <source>
        <dbReference type="Proteomes" id="UP001357733"/>
    </source>
</evidence>
<dbReference type="CDD" id="cd10456">
    <property type="entry name" value="GIY-YIG_UPF0213"/>
    <property type="match status" value="1"/>
</dbReference>
<proteinExistence type="inferred from homology"/>
<dbReference type="SUPFAM" id="SSF82771">
    <property type="entry name" value="GIY-YIG endonuclease"/>
    <property type="match status" value="1"/>
</dbReference>
<name>A0AAW9MU65_9FIRM</name>
<dbReference type="EMBL" id="JAYKOT010000003">
    <property type="protein sequence ID" value="MEB3429550.1"/>
    <property type="molecule type" value="Genomic_DNA"/>
</dbReference>
<protein>
    <submittedName>
        <fullName evidence="3">GIY-YIG nuclease family protein</fullName>
    </submittedName>
</protein>
<dbReference type="InterPro" id="IPR000305">
    <property type="entry name" value="GIY-YIG_endonuc"/>
</dbReference>
<evidence type="ECO:0000256" key="1">
    <source>
        <dbReference type="ARBA" id="ARBA00007435"/>
    </source>
</evidence>
<keyword evidence="4" id="KW-1185">Reference proteome</keyword>
<gene>
    <name evidence="3" type="ORF">VLK81_05920</name>
</gene>
<dbReference type="SMART" id="SM00465">
    <property type="entry name" value="GIYc"/>
    <property type="match status" value="1"/>
</dbReference>
<dbReference type="PANTHER" id="PTHR34477:SF1">
    <property type="entry name" value="UPF0213 PROTEIN YHBQ"/>
    <property type="match status" value="1"/>
</dbReference>
<accession>A0AAW9MU65</accession>
<feature type="domain" description="GIY-YIG" evidence="2">
    <location>
        <begin position="1"/>
        <end position="75"/>
    </location>
</feature>
<sequence>MFFVYILSCSDKTLYTGITNNLKSRLDFHNTGKASKYTRSRLPVKYVYIEEAGEKGSALSREIQIKKLSRKKKLELIKNSTNFFKEFTSNI</sequence>
<dbReference type="RefSeq" id="WP_324619734.1">
    <property type="nucleotide sequence ID" value="NZ_JAYKOT010000003.1"/>
</dbReference>
<comment type="similarity">
    <text evidence="1">Belongs to the UPF0213 family.</text>
</comment>
<evidence type="ECO:0000313" key="3">
    <source>
        <dbReference type="EMBL" id="MEB3429550.1"/>
    </source>
</evidence>